<organism evidence="2 3">
    <name type="scientific">Pseudoalteromonas rhizosphaerae</name>
    <dbReference type="NCBI Taxonomy" id="2518973"/>
    <lineage>
        <taxon>Bacteria</taxon>
        <taxon>Pseudomonadati</taxon>
        <taxon>Pseudomonadota</taxon>
        <taxon>Gammaproteobacteria</taxon>
        <taxon>Alteromonadales</taxon>
        <taxon>Pseudoalteromonadaceae</taxon>
        <taxon>Pseudoalteromonas</taxon>
    </lineage>
</organism>
<evidence type="ECO:0000256" key="1">
    <source>
        <dbReference type="ARBA" id="ARBA00022801"/>
    </source>
</evidence>
<dbReference type="InterPro" id="IPR023365">
    <property type="entry name" value="Sortase_dom-sf"/>
</dbReference>
<evidence type="ECO:0000313" key="3">
    <source>
        <dbReference type="Proteomes" id="UP001620262"/>
    </source>
</evidence>
<dbReference type="RefSeq" id="WP_145235426.1">
    <property type="nucleotide sequence ID" value="NZ_CAXYCB010000003.1"/>
</dbReference>
<dbReference type="Pfam" id="PF04203">
    <property type="entry name" value="Sortase"/>
    <property type="match status" value="1"/>
</dbReference>
<name>A0ABW8L0B6_9GAMM</name>
<evidence type="ECO:0000313" key="2">
    <source>
        <dbReference type="EMBL" id="MFK3865284.1"/>
    </source>
</evidence>
<dbReference type="NCBIfam" id="TIGR03784">
    <property type="entry name" value="marine_sortase"/>
    <property type="match status" value="1"/>
</dbReference>
<dbReference type="CDD" id="cd05828">
    <property type="entry name" value="Sortase_D_1"/>
    <property type="match status" value="1"/>
</dbReference>
<dbReference type="SUPFAM" id="SSF63817">
    <property type="entry name" value="Sortase"/>
    <property type="match status" value="1"/>
</dbReference>
<sequence length="198" mass="21586">MKAVIGAILLIVGLALLGHGSYMQAKAWLAQHLIEQAWQVALTTPEQQVKPWFYADSYVTAQLNWPSQKQTLTILAGASGRNLAFAPSHFLASAELGSEQAGVLIAGHNDTHFAFLQKVNVGEQFSLQTQNGQIDRYRVRGIAVIHQSQYDFLAHKGLYLLTCYPFDSLASGTELRLLVSADKLPSPASVLSMSTTNS</sequence>
<comment type="caution">
    <text evidence="2">The sequence shown here is derived from an EMBL/GenBank/DDBJ whole genome shotgun (WGS) entry which is preliminary data.</text>
</comment>
<gene>
    <name evidence="2" type="ORF">ACI2JU_15610</name>
</gene>
<dbReference type="EC" id="3.4.22.-" evidence="2"/>
<dbReference type="Gene3D" id="2.40.260.10">
    <property type="entry name" value="Sortase"/>
    <property type="match status" value="1"/>
</dbReference>
<dbReference type="InterPro" id="IPR041999">
    <property type="entry name" value="Sortase_D_1"/>
</dbReference>
<dbReference type="GO" id="GO:0016787">
    <property type="term" value="F:hydrolase activity"/>
    <property type="evidence" value="ECO:0007669"/>
    <property type="project" value="UniProtKB-KW"/>
</dbReference>
<protein>
    <submittedName>
        <fullName evidence="2">Class GN sortase</fullName>
        <ecNumber evidence="2">3.4.22.-</ecNumber>
    </submittedName>
</protein>
<accession>A0ABW8L0B6</accession>
<dbReference type="Proteomes" id="UP001620262">
    <property type="component" value="Unassembled WGS sequence"/>
</dbReference>
<dbReference type="EMBL" id="JBJDOT010000022">
    <property type="protein sequence ID" value="MFK3865284.1"/>
    <property type="molecule type" value="Genomic_DNA"/>
</dbReference>
<keyword evidence="3" id="KW-1185">Reference proteome</keyword>
<proteinExistence type="predicted"/>
<dbReference type="InterPro" id="IPR022445">
    <property type="entry name" value="Sortase_proteobact_type"/>
</dbReference>
<keyword evidence="1 2" id="KW-0378">Hydrolase</keyword>
<dbReference type="InterPro" id="IPR005754">
    <property type="entry name" value="Sortase"/>
</dbReference>
<reference evidence="2 3" key="1">
    <citation type="submission" date="2024-11" db="EMBL/GenBank/DDBJ databases">
        <title>The Natural Products Discovery Center: Release of the First 8490 Sequenced Strains for Exploring Actinobacteria Biosynthetic Diversity.</title>
        <authorList>
            <person name="Kalkreuter E."/>
            <person name="Kautsar S.A."/>
            <person name="Yang D."/>
            <person name="Bader C.D."/>
            <person name="Teijaro C.N."/>
            <person name="Fluegel L."/>
            <person name="Davis C.M."/>
            <person name="Simpson J.R."/>
            <person name="Lauterbach L."/>
            <person name="Steele A.D."/>
            <person name="Gui C."/>
            <person name="Meng S."/>
            <person name="Li G."/>
            <person name="Viehrig K."/>
            <person name="Ye F."/>
            <person name="Su P."/>
            <person name="Kiefer A.F."/>
            <person name="Nichols A."/>
            <person name="Cepeda A.J."/>
            <person name="Yan W."/>
            <person name="Fan B."/>
            <person name="Jiang Y."/>
            <person name="Adhikari A."/>
            <person name="Zheng C.-J."/>
            <person name="Schuster L."/>
            <person name="Cowan T.M."/>
            <person name="Smanski M.J."/>
            <person name="Chevrette M.G."/>
            <person name="De Carvalho L.P.S."/>
            <person name="Shen B."/>
        </authorList>
    </citation>
    <scope>NUCLEOTIDE SEQUENCE [LARGE SCALE GENOMIC DNA]</scope>
    <source>
        <strain evidence="2 3">NPDC078403</strain>
    </source>
</reference>